<gene>
    <name evidence="2" type="ORF">HON47_03885</name>
</gene>
<protein>
    <submittedName>
        <fullName evidence="2">Uncharacterized protein</fullName>
    </submittedName>
</protein>
<name>A0A8T5GG46_9ARCH</name>
<feature type="coiled-coil region" evidence="1">
    <location>
        <begin position="1073"/>
        <end position="1118"/>
    </location>
</feature>
<reference evidence="2" key="1">
    <citation type="journal article" date="2021" name="ISME J.">
        <title>Mercury methylation by metabolically versatile and cosmopolitan marine bacteria.</title>
        <authorList>
            <person name="Lin H."/>
            <person name="Ascher D.B."/>
            <person name="Myung Y."/>
            <person name="Lamborg C.H."/>
            <person name="Hallam S.J."/>
            <person name="Gionfriddo C.M."/>
            <person name="Holt K.E."/>
            <person name="Moreau J.W."/>
        </authorList>
    </citation>
    <scope>NUCLEOTIDE SEQUENCE</scope>
    <source>
        <strain evidence="2">SI075_bin30</strain>
    </source>
</reference>
<keyword evidence="1" id="KW-0175">Coiled coil</keyword>
<organism evidence="2 3">
    <name type="scientific">Candidatus Iainarchaeum sp</name>
    <dbReference type="NCBI Taxonomy" id="3101447"/>
    <lineage>
        <taxon>Archaea</taxon>
        <taxon>Candidatus Iainarchaeota</taxon>
        <taxon>Candidatus Iainarchaeia</taxon>
        <taxon>Candidatus Iainarchaeales</taxon>
        <taxon>Candidatus Iainarchaeaceae</taxon>
        <taxon>Candidatus Iainarchaeum</taxon>
    </lineage>
</organism>
<proteinExistence type="predicted"/>
<evidence type="ECO:0000313" key="2">
    <source>
        <dbReference type="EMBL" id="MBT4870688.1"/>
    </source>
</evidence>
<dbReference type="Proteomes" id="UP000722459">
    <property type="component" value="Unassembled WGS sequence"/>
</dbReference>
<dbReference type="EMBL" id="JABJNZ010000051">
    <property type="protein sequence ID" value="MBT4870688.1"/>
    <property type="molecule type" value="Genomic_DNA"/>
</dbReference>
<comment type="caution">
    <text evidence="2">The sequence shown here is derived from an EMBL/GenBank/DDBJ whole genome shotgun (WGS) entry which is preliminary data.</text>
</comment>
<dbReference type="AlphaFoldDB" id="A0A8T5GG46"/>
<feature type="coiled-coil region" evidence="1">
    <location>
        <begin position="927"/>
        <end position="989"/>
    </location>
</feature>
<evidence type="ECO:0000256" key="1">
    <source>
        <dbReference type="SAM" id="Coils"/>
    </source>
</evidence>
<feature type="non-terminal residue" evidence="2">
    <location>
        <position position="1182"/>
    </location>
</feature>
<evidence type="ECO:0000313" key="3">
    <source>
        <dbReference type="Proteomes" id="UP000722459"/>
    </source>
</evidence>
<accession>A0A8T5GG46</accession>
<sequence length="1182" mass="136807">MKVKLIIALLFIIFLLGCTEMTQSEKNLCYSLTNRSYDSIPPCTTEESCYKKVDALFETSLLYEQENNIYEMKNSIARSWFYYNKAIIELKMISIHCQNGSASSIPPSINQLRFYLDHSFSELDTGMKQSFEIINFQEQRLTYEKIDLLKEEPLYESLIELRQILSELENGKTNSNSYVAFYLEKVEEFNKSNPSDYKPLIDKRPFWLSTYYQLNEHILENAGLGKNGYFPFFGNYLNEAFQYLEYKIYTTESIQSLQSFPASEFMRLYSNLGGETNSSLEIFKDLLNRTSKSYSLVKTNQKELVMEVQDLQTKGNELLFELEENPTAIYLKSILLNGKILTKREYKDRLILLKENLIMLNEKRGSGNLALGEDVSILKQMKLDYQKIIKEFKENISNENELIKSACDIKANEIKDEVKNKTELLEYVTELNYLAKRTLSSDSSKLTYCKQLVLTNEEYVLGLKDYEELKSKKIELTQTCFASVATIFEYRSFPELQNLFNELKKTPVTSENLFFFEDACEKIKSQLQTQILSEEKIKELIKNFENLKIIVNEIELNQIYFENTKFEKLSAKLTKTTLEFESIIYFKGEINLEGILPVLFELDNKIKTLYGEATNEYDKQIINFVSKNLEISFIDDFVPMAGTNISTKKSIIFNNPFHEIKKQTLIETTLDGELISTDPSILSFQNGKALFNFLPKGKTQLKIVSNEMIGLIEENTSLTTTNKTSIVQRILSLDSKTAFSKIIISTKKPFGTTKTILFKQGTQYAHSQNDLNIIFVGPIDFKEKLVVYFYILGLLSTNIKEISNNNSESGKIIQLEIKITNNSNQSQIATITLPFNYNNMVLSTTLYDEEQAKIKTSINGDDLVLKNQHFLPKQSKLYRLTVKISNIFEYYQIELLKAQTILKNYNENDLVNEISEFLSFVPDARYEQSAKALLKKAQKRIEEIGQEQIDIQSQIAITNQLEQKINELEENIKQAKKLKLKNIEELEQLIVSAKLAISSNDNKEILQSLANLEGYSFQIDEELTSSLNEMWEEITKNNISDARLEQIKNNFLKNKEKFETTIHHNPKEAFLIYKQLQKDYDLFIQTLALVEKENQFSLDESQQKIKSLKEKIWELLNLLEVELDVGVAKMIQNKFIPPITKSRLEKIKVELIAVDTLLAKETEDALENIFNELGNALDYIKS</sequence>
<dbReference type="PROSITE" id="PS51257">
    <property type="entry name" value="PROKAR_LIPOPROTEIN"/>
    <property type="match status" value="1"/>
</dbReference>